<dbReference type="PANTHER" id="PTHR33572:SF3">
    <property type="entry name" value="VELVET COMPLEX SUBUNIT B"/>
    <property type="match status" value="1"/>
</dbReference>
<comment type="caution">
    <text evidence="9">The sequence shown here is derived from an EMBL/GenBank/DDBJ whole genome shotgun (WGS) entry which is preliminary data.</text>
</comment>
<evidence type="ECO:0000256" key="3">
    <source>
        <dbReference type="ARBA" id="ARBA00023015"/>
    </source>
</evidence>
<feature type="compositionally biased region" description="Pro residues" evidence="7">
    <location>
        <begin position="57"/>
        <end position="66"/>
    </location>
</feature>
<dbReference type="EMBL" id="JAZHXI010000004">
    <property type="protein sequence ID" value="KAL2072863.1"/>
    <property type="molecule type" value="Genomic_DNA"/>
</dbReference>
<sequence>MHSHPNQYSAQPAGHYDPRPGPPILNNNHENYRAAPNGLQNGNGISHHNGNGAHYPSMPPMPPMAPIPSQMNGLPPTHYYSNPPPSSGPPPHEALQGHFYGQGMPAAGQPEGTRGAELAPLAPGSQPKLDEPQGRSMVHEGRRYELFVVQQPIRARMCGFGDKDRRPITPPPCIKLVITDAKTGKEIDTNDIDHGMFLINADLWHENGKDELNMVRHANTSPAISNTVPVSYQEMGLPPAFSPILPQSGGFKSEPGQGGAAPSSYNPYPGGPQVAYSGTQSGAQNYYQNHYPSATNGSNYPSQNGYSQPTGQSNYYPTTTGSNQMDYPSQGQQTPNRYGPTRSYSQSEITRSPTNNSAPQGMFTRNLIGSLTASAFKLIDTGEKIGIWFIMQDMSIRTEGNFRLRFSFVNVGVPASPTPGATGTMVPTKTTAPVLASCYSAVFQVFSAKRFPGVVESTALSKVFATQGIKIPIRKEGKIDKGEDDQDD</sequence>
<comment type="similarity">
    <text evidence="6">Belongs to the velvet family. VelB subfamily.</text>
</comment>
<gene>
    <name evidence="9" type="ORF">VTL71DRAFT_12206</name>
</gene>
<evidence type="ECO:0000313" key="9">
    <source>
        <dbReference type="EMBL" id="KAL2072863.1"/>
    </source>
</evidence>
<evidence type="ECO:0000256" key="4">
    <source>
        <dbReference type="ARBA" id="ARBA00023163"/>
    </source>
</evidence>
<keyword evidence="2" id="KW-0749">Sporulation</keyword>
<keyword evidence="3" id="KW-0805">Transcription regulation</keyword>
<feature type="compositionally biased region" description="Low complexity" evidence="7">
    <location>
        <begin position="42"/>
        <end position="56"/>
    </location>
</feature>
<evidence type="ECO:0000313" key="10">
    <source>
        <dbReference type="Proteomes" id="UP001595075"/>
    </source>
</evidence>
<evidence type="ECO:0000259" key="8">
    <source>
        <dbReference type="PROSITE" id="PS51821"/>
    </source>
</evidence>
<keyword evidence="10" id="KW-1185">Reference proteome</keyword>
<evidence type="ECO:0000256" key="2">
    <source>
        <dbReference type="ARBA" id="ARBA00022969"/>
    </source>
</evidence>
<feature type="compositionally biased region" description="Polar residues" evidence="7">
    <location>
        <begin position="1"/>
        <end position="10"/>
    </location>
</feature>
<feature type="region of interest" description="Disordered" evidence="7">
    <location>
        <begin position="1"/>
        <end position="135"/>
    </location>
</feature>
<name>A0ABR4CU12_9HELO</name>
<feature type="region of interest" description="Disordered" evidence="7">
    <location>
        <begin position="241"/>
        <end position="360"/>
    </location>
</feature>
<dbReference type="InterPro" id="IPR037525">
    <property type="entry name" value="Velvet_dom"/>
</dbReference>
<organism evidence="9 10">
    <name type="scientific">Oculimacula yallundae</name>
    <dbReference type="NCBI Taxonomy" id="86028"/>
    <lineage>
        <taxon>Eukaryota</taxon>
        <taxon>Fungi</taxon>
        <taxon>Dikarya</taxon>
        <taxon>Ascomycota</taxon>
        <taxon>Pezizomycotina</taxon>
        <taxon>Leotiomycetes</taxon>
        <taxon>Helotiales</taxon>
        <taxon>Ploettnerulaceae</taxon>
        <taxon>Oculimacula</taxon>
    </lineage>
</organism>
<dbReference type="PANTHER" id="PTHR33572">
    <property type="entry name" value="SPORE DEVELOPMENT REGULATOR VOSA"/>
    <property type="match status" value="1"/>
</dbReference>
<dbReference type="Pfam" id="PF11754">
    <property type="entry name" value="Velvet"/>
    <property type="match status" value="1"/>
</dbReference>
<dbReference type="InterPro" id="IPR021740">
    <property type="entry name" value="Velvet"/>
</dbReference>
<proteinExistence type="inferred from homology"/>
<keyword evidence="5" id="KW-0539">Nucleus</keyword>
<evidence type="ECO:0000256" key="1">
    <source>
        <dbReference type="ARBA" id="ARBA00004123"/>
    </source>
</evidence>
<dbReference type="Proteomes" id="UP001595075">
    <property type="component" value="Unassembled WGS sequence"/>
</dbReference>
<comment type="subcellular location">
    <subcellularLocation>
        <location evidence="1">Nucleus</location>
    </subcellularLocation>
</comment>
<feature type="compositionally biased region" description="Pro residues" evidence="7">
    <location>
        <begin position="82"/>
        <end position="92"/>
    </location>
</feature>
<feature type="domain" description="Velvet" evidence="8">
    <location>
        <begin position="139"/>
        <end position="474"/>
    </location>
</feature>
<dbReference type="PROSITE" id="PS51821">
    <property type="entry name" value="VELVET"/>
    <property type="match status" value="1"/>
</dbReference>
<evidence type="ECO:0000256" key="5">
    <source>
        <dbReference type="ARBA" id="ARBA00023242"/>
    </source>
</evidence>
<keyword evidence="4" id="KW-0804">Transcription</keyword>
<dbReference type="InterPro" id="IPR038491">
    <property type="entry name" value="Velvet_dom_sf"/>
</dbReference>
<feature type="compositionally biased region" description="Polar residues" evidence="7">
    <location>
        <begin position="276"/>
        <end position="359"/>
    </location>
</feature>
<accession>A0ABR4CU12</accession>
<evidence type="ECO:0000256" key="7">
    <source>
        <dbReference type="SAM" id="MobiDB-lite"/>
    </source>
</evidence>
<dbReference type="Gene3D" id="2.60.40.3960">
    <property type="entry name" value="Velvet domain"/>
    <property type="match status" value="2"/>
</dbReference>
<reference evidence="9 10" key="1">
    <citation type="journal article" date="2024" name="Commun. Biol.">
        <title>Comparative genomic analysis of thermophilic fungi reveals convergent evolutionary adaptations and gene losses.</title>
        <authorList>
            <person name="Steindorff A.S."/>
            <person name="Aguilar-Pontes M.V."/>
            <person name="Robinson A.J."/>
            <person name="Andreopoulos B."/>
            <person name="LaButti K."/>
            <person name="Kuo A."/>
            <person name="Mondo S."/>
            <person name="Riley R."/>
            <person name="Otillar R."/>
            <person name="Haridas S."/>
            <person name="Lipzen A."/>
            <person name="Grimwood J."/>
            <person name="Schmutz J."/>
            <person name="Clum A."/>
            <person name="Reid I.D."/>
            <person name="Moisan M.C."/>
            <person name="Butler G."/>
            <person name="Nguyen T.T.M."/>
            <person name="Dewar K."/>
            <person name="Conant G."/>
            <person name="Drula E."/>
            <person name="Henrissat B."/>
            <person name="Hansel C."/>
            <person name="Singer S."/>
            <person name="Hutchinson M.I."/>
            <person name="de Vries R.P."/>
            <person name="Natvig D.O."/>
            <person name="Powell A.J."/>
            <person name="Tsang A."/>
            <person name="Grigoriev I.V."/>
        </authorList>
    </citation>
    <scope>NUCLEOTIDE SEQUENCE [LARGE SCALE GENOMIC DNA]</scope>
    <source>
        <strain evidence="9 10">CBS 494.80</strain>
    </source>
</reference>
<evidence type="ECO:0000256" key="6">
    <source>
        <dbReference type="ARBA" id="ARBA00038045"/>
    </source>
</evidence>
<protein>
    <recommendedName>
        <fullName evidence="8">Velvet domain-containing protein</fullName>
    </recommendedName>
</protein>